<dbReference type="EMBL" id="BMAW01064726">
    <property type="protein sequence ID" value="GFT46778.1"/>
    <property type="molecule type" value="Genomic_DNA"/>
</dbReference>
<comment type="caution">
    <text evidence="2">The sequence shown here is derived from an EMBL/GenBank/DDBJ whole genome shotgun (WGS) entry which is preliminary data.</text>
</comment>
<dbReference type="AlphaFoldDB" id="A0A8X6P500"/>
<name>A0A8X6P500_NEPPI</name>
<organism evidence="2 3">
    <name type="scientific">Nephila pilipes</name>
    <name type="common">Giant wood spider</name>
    <name type="synonym">Nephila maculata</name>
    <dbReference type="NCBI Taxonomy" id="299642"/>
    <lineage>
        <taxon>Eukaryota</taxon>
        <taxon>Metazoa</taxon>
        <taxon>Ecdysozoa</taxon>
        <taxon>Arthropoda</taxon>
        <taxon>Chelicerata</taxon>
        <taxon>Arachnida</taxon>
        <taxon>Araneae</taxon>
        <taxon>Araneomorphae</taxon>
        <taxon>Entelegynae</taxon>
        <taxon>Araneoidea</taxon>
        <taxon>Nephilidae</taxon>
        <taxon>Nephila</taxon>
    </lineage>
</organism>
<keyword evidence="3" id="KW-1185">Reference proteome</keyword>
<evidence type="ECO:0000313" key="2">
    <source>
        <dbReference type="EMBL" id="GFT46778.1"/>
    </source>
</evidence>
<gene>
    <name evidence="2" type="ORF">NPIL_594821</name>
</gene>
<dbReference type="Proteomes" id="UP000887013">
    <property type="component" value="Unassembled WGS sequence"/>
</dbReference>
<feature type="region of interest" description="Disordered" evidence="1">
    <location>
        <begin position="32"/>
        <end position="54"/>
    </location>
</feature>
<evidence type="ECO:0000313" key="3">
    <source>
        <dbReference type="Proteomes" id="UP000887013"/>
    </source>
</evidence>
<proteinExistence type="predicted"/>
<reference evidence="2" key="1">
    <citation type="submission" date="2020-08" db="EMBL/GenBank/DDBJ databases">
        <title>Multicomponent nature underlies the extraordinary mechanical properties of spider dragline silk.</title>
        <authorList>
            <person name="Kono N."/>
            <person name="Nakamura H."/>
            <person name="Mori M."/>
            <person name="Yoshida Y."/>
            <person name="Ohtoshi R."/>
            <person name="Malay A.D."/>
            <person name="Moran D.A.P."/>
            <person name="Tomita M."/>
            <person name="Numata K."/>
            <person name="Arakawa K."/>
        </authorList>
    </citation>
    <scope>NUCLEOTIDE SEQUENCE</scope>
</reference>
<evidence type="ECO:0000256" key="1">
    <source>
        <dbReference type="SAM" id="MobiDB-lite"/>
    </source>
</evidence>
<sequence length="89" mass="10120">MIFLSAPATRHLNPFSTHFTLTRSVTFRDRQPASVSRLKDPRNNGRLSRHVTPARSNFPSPTVSDLLLALIEGLQTFLDCFPLCFSLYR</sequence>
<accession>A0A8X6P500</accession>
<protein>
    <submittedName>
        <fullName evidence="2">Uncharacterized protein</fullName>
    </submittedName>
</protein>
<feature type="compositionally biased region" description="Basic and acidic residues" evidence="1">
    <location>
        <begin position="32"/>
        <end position="43"/>
    </location>
</feature>